<dbReference type="PANTHER" id="PTHR30258:SF2">
    <property type="entry name" value="COMG OPERON PROTEIN 1"/>
    <property type="match status" value="1"/>
</dbReference>
<dbReference type="Proteomes" id="UP000229459">
    <property type="component" value="Unassembled WGS sequence"/>
</dbReference>
<evidence type="ECO:0000256" key="1">
    <source>
        <dbReference type="ARBA" id="ARBA00006611"/>
    </source>
</evidence>
<comment type="similarity">
    <text evidence="1">Belongs to the GSP E family.</text>
</comment>
<dbReference type="FunFam" id="3.40.50.300:FF:000398">
    <property type="entry name" value="Type IV pilus assembly ATPase PilB"/>
    <property type="match status" value="1"/>
</dbReference>
<dbReference type="PANTHER" id="PTHR30258">
    <property type="entry name" value="TYPE II SECRETION SYSTEM PROTEIN GSPE-RELATED"/>
    <property type="match status" value="1"/>
</dbReference>
<dbReference type="Gene3D" id="3.30.450.90">
    <property type="match status" value="1"/>
</dbReference>
<dbReference type="SUPFAM" id="SSF52540">
    <property type="entry name" value="P-loop containing nucleoside triphosphate hydrolases"/>
    <property type="match status" value="1"/>
</dbReference>
<organism evidence="5 6">
    <name type="scientific">Candidatus Beckwithbacteria bacterium CG23_combo_of_CG06-09_8_20_14_all_34_8</name>
    <dbReference type="NCBI Taxonomy" id="1974497"/>
    <lineage>
        <taxon>Bacteria</taxon>
        <taxon>Candidatus Beckwithiibacteriota</taxon>
    </lineage>
</organism>
<dbReference type="Gene3D" id="3.40.50.300">
    <property type="entry name" value="P-loop containing nucleotide triphosphate hydrolases"/>
    <property type="match status" value="1"/>
</dbReference>
<proteinExistence type="inferred from homology"/>
<dbReference type="CDD" id="cd01129">
    <property type="entry name" value="PulE-GspE-like"/>
    <property type="match status" value="1"/>
</dbReference>
<dbReference type="FunFam" id="3.30.450.90:FF:000001">
    <property type="entry name" value="Type II secretion system ATPase GspE"/>
    <property type="match status" value="1"/>
</dbReference>
<accession>A0A2H0B727</accession>
<feature type="domain" description="AAA+ ATPase" evidence="4">
    <location>
        <begin position="206"/>
        <end position="327"/>
    </location>
</feature>
<feature type="non-terminal residue" evidence="5">
    <location>
        <position position="1"/>
    </location>
</feature>
<comment type="caution">
    <text evidence="5">The sequence shown here is derived from an EMBL/GenBank/DDBJ whole genome shotgun (WGS) entry which is preliminary data.</text>
</comment>
<dbReference type="GO" id="GO:0016887">
    <property type="term" value="F:ATP hydrolysis activity"/>
    <property type="evidence" value="ECO:0007669"/>
    <property type="project" value="TreeGrafter"/>
</dbReference>
<gene>
    <name evidence="5" type="ORF">COX08_00905</name>
</gene>
<dbReference type="EMBL" id="PCSR01000019">
    <property type="protein sequence ID" value="PIP53457.1"/>
    <property type="molecule type" value="Genomic_DNA"/>
</dbReference>
<dbReference type="AlphaFoldDB" id="A0A2H0B727"/>
<dbReference type="GO" id="GO:0005524">
    <property type="term" value="F:ATP binding"/>
    <property type="evidence" value="ECO:0007669"/>
    <property type="project" value="UniProtKB-KW"/>
</dbReference>
<dbReference type="InterPro" id="IPR027417">
    <property type="entry name" value="P-loop_NTPase"/>
</dbReference>
<dbReference type="GO" id="GO:0005886">
    <property type="term" value="C:plasma membrane"/>
    <property type="evidence" value="ECO:0007669"/>
    <property type="project" value="TreeGrafter"/>
</dbReference>
<reference evidence="5 6" key="1">
    <citation type="submission" date="2017-09" db="EMBL/GenBank/DDBJ databases">
        <title>Depth-based differentiation of microbial function through sediment-hosted aquifers and enrichment of novel symbionts in the deep terrestrial subsurface.</title>
        <authorList>
            <person name="Probst A.J."/>
            <person name="Ladd B."/>
            <person name="Jarett J.K."/>
            <person name="Geller-Mcgrath D.E."/>
            <person name="Sieber C.M."/>
            <person name="Emerson J.B."/>
            <person name="Anantharaman K."/>
            <person name="Thomas B.C."/>
            <person name="Malmstrom R."/>
            <person name="Stieglmeier M."/>
            <person name="Klingl A."/>
            <person name="Woyke T."/>
            <person name="Ryan C.M."/>
            <person name="Banfield J.F."/>
        </authorList>
    </citation>
    <scope>NUCLEOTIDE SEQUENCE [LARGE SCALE GENOMIC DNA]</scope>
    <source>
        <strain evidence="5">CG23_combo_of_CG06-09_8_20_14_all_34_8</strain>
    </source>
</reference>
<evidence type="ECO:0000256" key="2">
    <source>
        <dbReference type="ARBA" id="ARBA00022741"/>
    </source>
</evidence>
<sequence length="461" mass="50599">PLDVAALDFLEKKSQCRIVPAFGVPADIKIAIAEKYSQGLSGDVDAAVKEVDFSTKRVVDEKSINDVIREAPIAKIVTTLLSFAMKSMASDIHIEPLEDKTRVRYRIDGILHEKLLLPKDVHDAVISRIKILAGMKIDEKRVPQDGRFSFRSDEREVDLRVSTLPSAHGEKIVMRLLQKGQNVPDLSELGFRGRAIKNVEDAIKATHGVVLVTGPTGSGKTTTLYSLLHKINTTKVNIITLEDPIEYEMAGVNQVQINPQAGLTFASGLRSILRQDPNIIMVGEVRDSETAELTINAALTGHLVFSTLHTNSAAGALPRLIDMGVEPFLLASVINLIIAQRVVRKICSSCKESYHPSPEIINSLQKALGPIFKQYDPNNLLLYRGRHCEACNNTGYKGRVGIYEVMPVSEKISLQAISKVPSSEIEKTAINDGMLTMDLDGYLKALEGITTIEEVMRVAKG</sequence>
<evidence type="ECO:0000259" key="4">
    <source>
        <dbReference type="SMART" id="SM00382"/>
    </source>
</evidence>
<evidence type="ECO:0000256" key="3">
    <source>
        <dbReference type="ARBA" id="ARBA00022840"/>
    </source>
</evidence>
<dbReference type="Pfam" id="PF00437">
    <property type="entry name" value="T2SSE"/>
    <property type="match status" value="1"/>
</dbReference>
<dbReference type="InterPro" id="IPR003593">
    <property type="entry name" value="AAA+_ATPase"/>
</dbReference>
<evidence type="ECO:0000313" key="6">
    <source>
        <dbReference type="Proteomes" id="UP000229459"/>
    </source>
</evidence>
<name>A0A2H0B727_9BACT</name>
<evidence type="ECO:0000313" key="5">
    <source>
        <dbReference type="EMBL" id="PIP53457.1"/>
    </source>
</evidence>
<keyword evidence="2" id="KW-0547">Nucleotide-binding</keyword>
<dbReference type="InterPro" id="IPR001482">
    <property type="entry name" value="T2SS/T4SS_dom"/>
</dbReference>
<keyword evidence="3" id="KW-0067">ATP-binding</keyword>
<protein>
    <submittedName>
        <fullName evidence="5">Type II secretion system protein GspE</fullName>
    </submittedName>
</protein>
<dbReference type="SMART" id="SM00382">
    <property type="entry name" value="AAA"/>
    <property type="match status" value="1"/>
</dbReference>